<evidence type="ECO:0000259" key="1">
    <source>
        <dbReference type="PROSITE" id="PS50041"/>
    </source>
</evidence>
<dbReference type="OMA" id="HCDISKA"/>
<name>W2TNR6_NECAM</name>
<dbReference type="InterPro" id="IPR016186">
    <property type="entry name" value="C-type_lectin-like/link_sf"/>
</dbReference>
<organism evidence="2 3">
    <name type="scientific">Necator americanus</name>
    <name type="common">Human hookworm</name>
    <dbReference type="NCBI Taxonomy" id="51031"/>
    <lineage>
        <taxon>Eukaryota</taxon>
        <taxon>Metazoa</taxon>
        <taxon>Ecdysozoa</taxon>
        <taxon>Nematoda</taxon>
        <taxon>Chromadorea</taxon>
        <taxon>Rhabditida</taxon>
        <taxon>Rhabditina</taxon>
        <taxon>Rhabditomorpha</taxon>
        <taxon>Strongyloidea</taxon>
        <taxon>Ancylostomatidae</taxon>
        <taxon>Bunostominae</taxon>
        <taxon>Necator</taxon>
    </lineage>
</organism>
<dbReference type="AlphaFoldDB" id="W2TNR6"/>
<evidence type="ECO:0000313" key="3">
    <source>
        <dbReference type="Proteomes" id="UP000053676"/>
    </source>
</evidence>
<dbReference type="OrthoDB" id="5774534at2759"/>
<dbReference type="InterPro" id="IPR001304">
    <property type="entry name" value="C-type_lectin-like"/>
</dbReference>
<proteinExistence type="predicted"/>
<dbReference type="PANTHER" id="PTHR22803">
    <property type="entry name" value="MANNOSE, PHOSPHOLIPASE, LECTIN RECEPTOR RELATED"/>
    <property type="match status" value="1"/>
</dbReference>
<gene>
    <name evidence="2" type="ORF">NECAME_17495</name>
</gene>
<sequence length="175" mass="19895">MVGAISTRLTLATGIKSTDISKSGTEYKSDADLTWIGLTQANYPQDTKWTWTDGTPVDYVTWAPGQPDNYKGLEHCDISKAGVEYRKEDDLTWIGLKQKDYPTSTAWTWTDGTPLDYQNWGPSQPDDKRGKEHCAQTHSDYLGRIPAKDNNYQRWDDCQCTLTMRAYVCKVPAYH</sequence>
<dbReference type="EMBL" id="KI658237">
    <property type="protein sequence ID" value="ETN83309.1"/>
    <property type="molecule type" value="Genomic_DNA"/>
</dbReference>
<dbReference type="KEGG" id="nai:NECAME_17495"/>
<dbReference type="InterPro" id="IPR016187">
    <property type="entry name" value="CTDL_fold"/>
</dbReference>
<dbReference type="Pfam" id="PF00059">
    <property type="entry name" value="Lectin_C"/>
    <property type="match status" value="1"/>
</dbReference>
<reference evidence="3" key="1">
    <citation type="journal article" date="2014" name="Nat. Genet.">
        <title>Genome of the human hookworm Necator americanus.</title>
        <authorList>
            <person name="Tang Y.T."/>
            <person name="Gao X."/>
            <person name="Rosa B.A."/>
            <person name="Abubucker S."/>
            <person name="Hallsworth-Pepin K."/>
            <person name="Martin J."/>
            <person name="Tyagi R."/>
            <person name="Heizer E."/>
            <person name="Zhang X."/>
            <person name="Bhonagiri-Palsikar V."/>
            <person name="Minx P."/>
            <person name="Warren W.C."/>
            <person name="Wang Q."/>
            <person name="Zhan B."/>
            <person name="Hotez P.J."/>
            <person name="Sternberg P.W."/>
            <person name="Dougall A."/>
            <person name="Gaze S.T."/>
            <person name="Mulvenna J."/>
            <person name="Sotillo J."/>
            <person name="Ranganathan S."/>
            <person name="Rabelo E.M."/>
            <person name="Wilson R.K."/>
            <person name="Felgner P.L."/>
            <person name="Bethony J."/>
            <person name="Hawdon J.M."/>
            <person name="Gasser R.B."/>
            <person name="Loukas A."/>
            <person name="Mitreva M."/>
        </authorList>
    </citation>
    <scope>NUCLEOTIDE SEQUENCE [LARGE SCALE GENOMIC DNA]</scope>
</reference>
<evidence type="ECO:0000313" key="2">
    <source>
        <dbReference type="EMBL" id="ETN83309.1"/>
    </source>
</evidence>
<dbReference type="SUPFAM" id="SSF56436">
    <property type="entry name" value="C-type lectin-like"/>
    <property type="match status" value="2"/>
</dbReference>
<accession>W2TNR6</accession>
<protein>
    <submittedName>
        <fullName evidence="2">Lectin C-type domain protein</fullName>
    </submittedName>
</protein>
<feature type="domain" description="C-type lectin" evidence="1">
    <location>
        <begin position="93"/>
        <end position="160"/>
    </location>
</feature>
<dbReference type="InterPro" id="IPR050111">
    <property type="entry name" value="C-type_lectin/snaclec_domain"/>
</dbReference>
<dbReference type="PROSITE" id="PS50041">
    <property type="entry name" value="C_TYPE_LECTIN_2"/>
    <property type="match status" value="2"/>
</dbReference>
<feature type="domain" description="C-type lectin" evidence="1">
    <location>
        <begin position="35"/>
        <end position="76"/>
    </location>
</feature>
<dbReference type="Proteomes" id="UP000053676">
    <property type="component" value="Unassembled WGS sequence"/>
</dbReference>
<keyword evidence="3" id="KW-1185">Reference proteome</keyword>
<dbReference type="Gene3D" id="3.10.100.10">
    <property type="entry name" value="Mannose-Binding Protein A, subunit A"/>
    <property type="match status" value="2"/>
</dbReference>